<dbReference type="SUPFAM" id="SSF52833">
    <property type="entry name" value="Thioredoxin-like"/>
    <property type="match status" value="1"/>
</dbReference>
<dbReference type="Pfam" id="PF04399">
    <property type="entry name" value="Glutaredoxin2_C"/>
    <property type="match status" value="1"/>
</dbReference>
<protein>
    <submittedName>
        <fullName evidence="2">Glutaredoxin 2</fullName>
    </submittedName>
</protein>
<evidence type="ECO:0000313" key="2">
    <source>
        <dbReference type="EMBL" id="GGF89230.1"/>
    </source>
</evidence>
<accession>A0A917CI84</accession>
<name>A0A917CI84_9HYPH</name>
<dbReference type="InterPro" id="IPR004045">
    <property type="entry name" value="Glutathione_S-Trfase_N"/>
</dbReference>
<comment type="caution">
    <text evidence="2">The sequence shown here is derived from an EMBL/GenBank/DDBJ whole genome shotgun (WGS) entry which is preliminary data.</text>
</comment>
<dbReference type="InterPro" id="IPR011901">
    <property type="entry name" value="Grx2"/>
</dbReference>
<dbReference type="SUPFAM" id="SSF47616">
    <property type="entry name" value="GST C-terminal domain-like"/>
    <property type="match status" value="1"/>
</dbReference>
<dbReference type="Gene3D" id="1.20.1050.10">
    <property type="match status" value="1"/>
</dbReference>
<organism evidence="2 3">
    <name type="scientific">Azorhizobium oxalatiphilum</name>
    <dbReference type="NCBI Taxonomy" id="980631"/>
    <lineage>
        <taxon>Bacteria</taxon>
        <taxon>Pseudomonadati</taxon>
        <taxon>Pseudomonadota</taxon>
        <taxon>Alphaproteobacteria</taxon>
        <taxon>Hyphomicrobiales</taxon>
        <taxon>Xanthobacteraceae</taxon>
        <taxon>Azorhizobium</taxon>
    </lineage>
</organism>
<dbReference type="NCBIfam" id="TIGR02182">
    <property type="entry name" value="GRXB"/>
    <property type="match status" value="1"/>
</dbReference>
<dbReference type="InterPro" id="IPR036249">
    <property type="entry name" value="Thioredoxin-like_sf"/>
</dbReference>
<dbReference type="CDD" id="cd03199">
    <property type="entry name" value="GST_C_GRX2"/>
    <property type="match status" value="1"/>
</dbReference>
<reference evidence="2" key="1">
    <citation type="journal article" date="2014" name="Int. J. Syst. Evol. Microbiol.">
        <title>Complete genome sequence of Corynebacterium casei LMG S-19264T (=DSM 44701T), isolated from a smear-ripened cheese.</title>
        <authorList>
            <consortium name="US DOE Joint Genome Institute (JGI-PGF)"/>
            <person name="Walter F."/>
            <person name="Albersmeier A."/>
            <person name="Kalinowski J."/>
            <person name="Ruckert C."/>
        </authorList>
    </citation>
    <scope>NUCLEOTIDE SEQUENCE</scope>
    <source>
        <strain evidence="2">CCM 7897</strain>
    </source>
</reference>
<dbReference type="RefSeq" id="WP_188584218.1">
    <property type="nucleotide sequence ID" value="NZ_BMCT01000014.1"/>
</dbReference>
<dbReference type="PROSITE" id="PS50404">
    <property type="entry name" value="GST_NTER"/>
    <property type="match status" value="1"/>
</dbReference>
<dbReference type="PROSITE" id="PS51354">
    <property type="entry name" value="GLUTAREDOXIN_2"/>
    <property type="match status" value="1"/>
</dbReference>
<keyword evidence="3" id="KW-1185">Reference proteome</keyword>
<dbReference type="InterPro" id="IPR007494">
    <property type="entry name" value="Glutaredoxin2_C"/>
</dbReference>
<reference evidence="2" key="2">
    <citation type="submission" date="2020-09" db="EMBL/GenBank/DDBJ databases">
        <authorList>
            <person name="Sun Q."/>
            <person name="Sedlacek I."/>
        </authorList>
    </citation>
    <scope>NUCLEOTIDE SEQUENCE</scope>
    <source>
        <strain evidence="2">CCM 7897</strain>
    </source>
</reference>
<sequence>MKLYVYDHCPFCTRARLAFGLKKQPFDLAIIMEGDVETPTRLVGKKMVPILQKDDGTSMGESLDIVAYVDGLSGERLFAGKDEAVDAWAKDAWPLLLKLIIPRFTKGDFPELATPEAREAYRLREEKAFGDLEALMAGTPGFIAELGPKLEALASLLEGRTAVSLSDITLWPLLRSLSIVKGVSFPTPVFVYMKRLESEGGVPLLFDQAI</sequence>
<dbReference type="Gene3D" id="3.40.30.10">
    <property type="entry name" value="Glutaredoxin"/>
    <property type="match status" value="1"/>
</dbReference>
<gene>
    <name evidence="2" type="primary">grxB</name>
    <name evidence="2" type="ORF">GCM10007301_56430</name>
</gene>
<dbReference type="EMBL" id="BMCT01000014">
    <property type="protein sequence ID" value="GGF89230.1"/>
    <property type="molecule type" value="Genomic_DNA"/>
</dbReference>
<evidence type="ECO:0000313" key="3">
    <source>
        <dbReference type="Proteomes" id="UP000606044"/>
    </source>
</evidence>
<dbReference type="AlphaFoldDB" id="A0A917CI84"/>
<dbReference type="InterPro" id="IPR036282">
    <property type="entry name" value="Glutathione-S-Trfase_C_sf"/>
</dbReference>
<dbReference type="NCBIfam" id="NF007702">
    <property type="entry name" value="PRK10387.1"/>
    <property type="match status" value="1"/>
</dbReference>
<dbReference type="Pfam" id="PF13417">
    <property type="entry name" value="GST_N_3"/>
    <property type="match status" value="1"/>
</dbReference>
<dbReference type="Proteomes" id="UP000606044">
    <property type="component" value="Unassembled WGS sequence"/>
</dbReference>
<dbReference type="GO" id="GO:0005829">
    <property type="term" value="C:cytosol"/>
    <property type="evidence" value="ECO:0007669"/>
    <property type="project" value="InterPro"/>
</dbReference>
<proteinExistence type="predicted"/>
<evidence type="ECO:0000259" key="1">
    <source>
        <dbReference type="PROSITE" id="PS50404"/>
    </source>
</evidence>
<feature type="domain" description="GST N-terminal" evidence="1">
    <location>
        <begin position="1"/>
        <end position="77"/>
    </location>
</feature>